<feature type="domain" description="Core" evidence="2">
    <location>
        <begin position="24"/>
        <end position="126"/>
    </location>
</feature>
<proteinExistence type="predicted"/>
<dbReference type="InterPro" id="IPR017870">
    <property type="entry name" value="FeS_cluster_insertion_CS"/>
</dbReference>
<gene>
    <name evidence="3" type="ORF">MNBD_ACTINO01-118</name>
</gene>
<dbReference type="GO" id="GO:0016226">
    <property type="term" value="P:iron-sulfur cluster assembly"/>
    <property type="evidence" value="ECO:0007669"/>
    <property type="project" value="InterPro"/>
</dbReference>
<dbReference type="GO" id="GO:0005506">
    <property type="term" value="F:iron ion binding"/>
    <property type="evidence" value="ECO:0007669"/>
    <property type="project" value="TreeGrafter"/>
</dbReference>
<sequence>MTAPDTTRRVDIPLSPTSAPPKGVTLTSAAAAKVKSLIEAEDDGDLALRLGVQQSGCSGYAYEMFFDGAIDPTDVVNETDGVRVVVDAMSLTMVDGAVVDFKDSGLGGAGFAIENPNVSGTCGCGNSFS</sequence>
<dbReference type="EMBL" id="UOEI01000413">
    <property type="protein sequence ID" value="VAW04969.1"/>
    <property type="molecule type" value="Genomic_DNA"/>
</dbReference>
<organism evidence="3">
    <name type="scientific">hydrothermal vent metagenome</name>
    <dbReference type="NCBI Taxonomy" id="652676"/>
    <lineage>
        <taxon>unclassified sequences</taxon>
        <taxon>metagenomes</taxon>
        <taxon>ecological metagenomes</taxon>
    </lineage>
</organism>
<dbReference type="SUPFAM" id="SSF89360">
    <property type="entry name" value="HesB-like domain"/>
    <property type="match status" value="1"/>
</dbReference>
<accession>A0A3B0SXJ6</accession>
<reference evidence="3" key="1">
    <citation type="submission" date="2018-06" db="EMBL/GenBank/DDBJ databases">
        <authorList>
            <person name="Zhirakovskaya E."/>
        </authorList>
    </citation>
    <scope>NUCLEOTIDE SEQUENCE</scope>
</reference>
<dbReference type="InterPro" id="IPR000361">
    <property type="entry name" value="ATAP_core_dom"/>
</dbReference>
<dbReference type="GO" id="GO:0051539">
    <property type="term" value="F:4 iron, 4 sulfur cluster binding"/>
    <property type="evidence" value="ECO:0007669"/>
    <property type="project" value="TreeGrafter"/>
</dbReference>
<dbReference type="Gene3D" id="2.60.300.12">
    <property type="entry name" value="HesB-like domain"/>
    <property type="match status" value="1"/>
</dbReference>
<feature type="compositionally biased region" description="Basic and acidic residues" evidence="1">
    <location>
        <begin position="1"/>
        <end position="11"/>
    </location>
</feature>
<dbReference type="AlphaFoldDB" id="A0A3B0SXJ6"/>
<dbReference type="PANTHER" id="PTHR43011">
    <property type="entry name" value="IRON-SULFUR CLUSTER ASSEMBLY 2 HOMOLOG, MITOCHONDRIAL"/>
    <property type="match status" value="1"/>
</dbReference>
<dbReference type="PANTHER" id="PTHR43011:SF1">
    <property type="entry name" value="IRON-SULFUR CLUSTER ASSEMBLY 2 HOMOLOG, MITOCHONDRIAL"/>
    <property type="match status" value="1"/>
</dbReference>
<dbReference type="InterPro" id="IPR035903">
    <property type="entry name" value="HesB-like_dom_sf"/>
</dbReference>
<dbReference type="PROSITE" id="PS01152">
    <property type="entry name" value="HESB"/>
    <property type="match status" value="1"/>
</dbReference>
<dbReference type="GO" id="GO:0051537">
    <property type="term" value="F:2 iron, 2 sulfur cluster binding"/>
    <property type="evidence" value="ECO:0007669"/>
    <property type="project" value="TreeGrafter"/>
</dbReference>
<dbReference type="InterPro" id="IPR016092">
    <property type="entry name" value="ATAP"/>
</dbReference>
<dbReference type="Pfam" id="PF01521">
    <property type="entry name" value="Fe-S_biosyn"/>
    <property type="match status" value="1"/>
</dbReference>
<protein>
    <submittedName>
        <fullName evidence="3">Probable iron binding protein from the HesB_IscA_SufA family</fullName>
    </submittedName>
</protein>
<evidence type="ECO:0000313" key="3">
    <source>
        <dbReference type="EMBL" id="VAW04969.1"/>
    </source>
</evidence>
<dbReference type="NCBIfam" id="TIGR00049">
    <property type="entry name" value="iron-sulfur cluster assembly accessory protein"/>
    <property type="match status" value="1"/>
</dbReference>
<evidence type="ECO:0000259" key="2">
    <source>
        <dbReference type="Pfam" id="PF01521"/>
    </source>
</evidence>
<evidence type="ECO:0000256" key="1">
    <source>
        <dbReference type="SAM" id="MobiDB-lite"/>
    </source>
</evidence>
<feature type="region of interest" description="Disordered" evidence="1">
    <location>
        <begin position="1"/>
        <end position="23"/>
    </location>
</feature>
<name>A0A3B0SXJ6_9ZZZZ</name>